<feature type="region of interest" description="Disordered" evidence="2">
    <location>
        <begin position="230"/>
        <end position="266"/>
    </location>
</feature>
<evidence type="ECO:0000256" key="2">
    <source>
        <dbReference type="SAM" id="MobiDB-lite"/>
    </source>
</evidence>
<feature type="region of interest" description="Disordered" evidence="2">
    <location>
        <begin position="334"/>
        <end position="353"/>
    </location>
</feature>
<evidence type="ECO:0000313" key="3">
    <source>
        <dbReference type="EnsemblMetazoa" id="XP_019849245.1"/>
    </source>
</evidence>
<protein>
    <submittedName>
        <fullName evidence="3">Uncharacterized protein</fullName>
    </submittedName>
</protein>
<feature type="region of interest" description="Disordered" evidence="2">
    <location>
        <begin position="285"/>
        <end position="318"/>
    </location>
</feature>
<dbReference type="Gene3D" id="1.10.287.1490">
    <property type="match status" value="1"/>
</dbReference>
<feature type="coiled-coil region" evidence="1">
    <location>
        <begin position="1506"/>
        <end position="1624"/>
    </location>
</feature>
<feature type="compositionally biased region" description="Acidic residues" evidence="2">
    <location>
        <begin position="38"/>
        <end position="69"/>
    </location>
</feature>
<keyword evidence="4" id="KW-1185">Reference proteome</keyword>
<feature type="region of interest" description="Disordered" evidence="2">
    <location>
        <begin position="515"/>
        <end position="536"/>
    </location>
</feature>
<dbReference type="Proteomes" id="UP000007879">
    <property type="component" value="Unassembled WGS sequence"/>
</dbReference>
<feature type="compositionally biased region" description="Low complexity" evidence="2">
    <location>
        <begin position="593"/>
        <end position="602"/>
    </location>
</feature>
<keyword evidence="1" id="KW-0175">Coiled coil</keyword>
<organism evidence="3 4">
    <name type="scientific">Amphimedon queenslandica</name>
    <name type="common">Sponge</name>
    <dbReference type="NCBI Taxonomy" id="400682"/>
    <lineage>
        <taxon>Eukaryota</taxon>
        <taxon>Metazoa</taxon>
        <taxon>Porifera</taxon>
        <taxon>Demospongiae</taxon>
        <taxon>Heteroscleromorpha</taxon>
        <taxon>Haplosclerida</taxon>
        <taxon>Niphatidae</taxon>
        <taxon>Amphimedon</taxon>
    </lineage>
</organism>
<feature type="region of interest" description="Disordered" evidence="2">
    <location>
        <begin position="1776"/>
        <end position="1797"/>
    </location>
</feature>
<dbReference type="EnsemblMetazoa" id="XM_019993686.1">
    <property type="protein sequence ID" value="XP_019849245.1"/>
    <property type="gene ID" value="LOC100639772"/>
</dbReference>
<name>A0AAN0IWU0_AMPQE</name>
<feature type="compositionally biased region" description="Polar residues" evidence="2">
    <location>
        <begin position="1850"/>
        <end position="1878"/>
    </location>
</feature>
<feature type="coiled-coil region" evidence="1">
    <location>
        <begin position="855"/>
        <end position="996"/>
    </location>
</feature>
<feature type="compositionally biased region" description="Basic and acidic residues" evidence="2">
    <location>
        <begin position="291"/>
        <end position="301"/>
    </location>
</feature>
<feature type="region of interest" description="Disordered" evidence="2">
    <location>
        <begin position="1837"/>
        <end position="1879"/>
    </location>
</feature>
<accession>A0AAN0IWU0</accession>
<feature type="region of interest" description="Disordered" evidence="2">
    <location>
        <begin position="651"/>
        <end position="691"/>
    </location>
</feature>
<feature type="compositionally biased region" description="Low complexity" evidence="2">
    <location>
        <begin position="1"/>
        <end position="23"/>
    </location>
</feature>
<feature type="compositionally biased region" description="Basic and acidic residues" evidence="2">
    <location>
        <begin position="1783"/>
        <end position="1795"/>
    </location>
</feature>
<feature type="compositionally biased region" description="Basic and acidic residues" evidence="2">
    <location>
        <begin position="24"/>
        <end position="37"/>
    </location>
</feature>
<feature type="coiled-coil region" evidence="1">
    <location>
        <begin position="1024"/>
        <end position="1079"/>
    </location>
</feature>
<evidence type="ECO:0000313" key="4">
    <source>
        <dbReference type="Proteomes" id="UP000007879"/>
    </source>
</evidence>
<feature type="coiled-coil region" evidence="1">
    <location>
        <begin position="1209"/>
        <end position="1320"/>
    </location>
</feature>
<gene>
    <name evidence="3" type="primary">100639772</name>
</gene>
<dbReference type="KEGG" id="aqu:100639772"/>
<feature type="coiled-coil region" evidence="1">
    <location>
        <begin position="1414"/>
        <end position="1448"/>
    </location>
</feature>
<feature type="compositionally biased region" description="Polar residues" evidence="2">
    <location>
        <begin position="340"/>
        <end position="353"/>
    </location>
</feature>
<feature type="compositionally biased region" description="Polar residues" evidence="2">
    <location>
        <begin position="1898"/>
        <end position="1914"/>
    </location>
</feature>
<sequence length="1959" mass="223573">MSSSLDISSSSTGGGSSSSVDSSPDQKKSTSSKKWEEREEEEEEEEEDQDDDDDDAATDDEEDDEEDNVILELREVYKQSVTTTMQFEDSSDSLDADDSEKIRAKLRVLRDYVNDLQSSYDELLDTFGELETAAKEKIKTLEDKLAKAVNSPMMFSKDSSTTGLEREEYSVQSLPPQMINKDSSTTGLEEQEPSLQHVQMISKDSSTTGLKREESSVPQVHVQVDARVPMMNKDSSTTDLEREESSLQSLPQAPMMNKDSSTTDLETKQSLLSAEILMHEAKIQQLTDENQEPRSQRDKLDSVAPSDTQREPAGNEEQMKRFLSLINSTRRQLSSLSTSPTVNEVSDWNTDQPNNVDQVALKLEEDVSSLREKWSELNAQLEESQGTIAELTGRELVLTSQLDQSSARVVVLESLLQAQSTSLMGQEELLTKDNSYQEMSDLQEKPKSLMTSSTEESREQINVHVPVFERDCHIAELETRVQELEYQLQESEHNRELLLNESQSNIRKYYWNKASNRDDDASDSTSQSEELREERDELINEVEREREKVRELEKAQEIALQEMELLQSKIRSLPQIDMMSKDSSTTGLERDSSLQSLPQDSSMRTTTDLETEQFSFPQHVHVHMMNKDSSTTDLEMKQSLLSQAHVHMMNKGSSTTGLERKRSPLQSIPQAPMMNKGSSTTGLEREESSVPQVHVQVDARVPMMNKDSSTTDLETKQSLLSAEILMHEAKIQQLTDENQEPMTQRDELDPAMTTKRAVPDTTRADSAGKEGPVALKLEEDVSSLREKWSELNAQLEESQGTIAELTGRELVLTSQLDQSSARVVVLESLLQVQSTSLMGQEELLTKNKSALNILREEIEDTKNSYEISCQEMRELQEKLRSAMMCSVEESRQQIFERDCHIAELETRVQELEYQLQESEHNRELLLNESQSNIRKYYWNKASNRDDEVSDSTSQTEQLREERDELINEVEREREKVRELEKAQEIALQEMELLQSKIRSLPQMMNKDSSTTDLETEQSLLSAEILIHEAKIQQLTDENQELRTQRDKLDSVYEEVVMTIKELQDSLRDAKLDTHKAQTESAGKEAQMKRVLSLINATRLQLSSLSTSPTVNEVGDWSTDQPNNVDQVALKLEEDVSSLREKWSELNAQLEESQGTIAELTGRELVLTSQLDQSSARVVVLESLLQAQSTSLMGQEELLTKNKSALNILREEIEDTKNSYEISCQEMRELQEKLKSAMMCSVEELESLRQQIKERDARIKQVEDEATDLWSLHNQTSLVLKEGERVQEERLNQLEAVEEELREAREVIDHLESELEKDCESRLNELDEERALLIDIINQLVGGNIEETMSNPTDIQARLAQRDQLLSTLQEETARLLETHSHASHEVKERQRIINDLETSLALSQDLCNTLDKKVNGNRVKLDAVQRELAESEREKEILAEQVIKLQLEAEDICSALEKALIKSNKLTVDNQLSVTSLQDQLMVERSTSRSLRSRLSEALGGVDSLTDNLRETVVRLETENERLRLEKGHIEEAMSNLHEQLDEDSSKYQSMHQELTEALALMEELKRQESRARADRNESEVLAEKRLEELSLSQEKCHTLHCINGQLEEEIRAMKEKQDSLQQSVQDTSNSLRSLYDSKCLEYDQLLSEHSVLIEKDTVISAQLEECHKELKLCKKRASELDSRYKDSLKELERTQTELDVLRTSGKAQQNSDRKATQKRLQMLNEKVSLLEIQLNTTTERLEETEQALVSVEQEKRKLLHKLSTLEEHYSSLVRSHSQQKLELSHSQRKLDRQHKQFSSLQKDYDTVVGQISDWADTQRSSSEGLINKIKEQDDEISSLKAQKREAQAETETLKSQFQQKEQTSPNAPSTNGHSVPNSLRKLDLQYQATLEKGMSGASASVMDTSGYSSPTVDSSDEMDKQYWIRRSAELSIQLQESSEYWTNRVRELTLTKLKSTSS</sequence>
<reference evidence="4" key="1">
    <citation type="journal article" date="2010" name="Nature">
        <title>The Amphimedon queenslandica genome and the evolution of animal complexity.</title>
        <authorList>
            <person name="Srivastava M."/>
            <person name="Simakov O."/>
            <person name="Chapman J."/>
            <person name="Fahey B."/>
            <person name="Gauthier M.E."/>
            <person name="Mitros T."/>
            <person name="Richards G.S."/>
            <person name="Conaco C."/>
            <person name="Dacre M."/>
            <person name="Hellsten U."/>
            <person name="Larroux C."/>
            <person name="Putnam N.H."/>
            <person name="Stanke M."/>
            <person name="Adamska M."/>
            <person name="Darling A."/>
            <person name="Degnan S.M."/>
            <person name="Oakley T.H."/>
            <person name="Plachetzki D.C."/>
            <person name="Zhai Y."/>
            <person name="Adamski M."/>
            <person name="Calcino A."/>
            <person name="Cummins S.F."/>
            <person name="Goodstein D.M."/>
            <person name="Harris C."/>
            <person name="Jackson D.J."/>
            <person name="Leys S.P."/>
            <person name="Shu S."/>
            <person name="Woodcroft B.J."/>
            <person name="Vervoort M."/>
            <person name="Kosik K.S."/>
            <person name="Manning G."/>
            <person name="Degnan B.M."/>
            <person name="Rokhsar D.S."/>
        </authorList>
    </citation>
    <scope>NUCLEOTIDE SEQUENCE [LARGE SCALE GENOMIC DNA]</scope>
</reference>
<proteinExistence type="predicted"/>
<feature type="region of interest" description="Disordered" evidence="2">
    <location>
        <begin position="1895"/>
        <end position="1918"/>
    </location>
</feature>
<feature type="coiled-coil region" evidence="1">
    <location>
        <begin position="1678"/>
        <end position="1769"/>
    </location>
</feature>
<reference evidence="3" key="2">
    <citation type="submission" date="2024-06" db="UniProtKB">
        <authorList>
            <consortium name="EnsemblMetazoa"/>
        </authorList>
    </citation>
    <scope>IDENTIFICATION</scope>
</reference>
<evidence type="ECO:0000256" key="1">
    <source>
        <dbReference type="SAM" id="Coils"/>
    </source>
</evidence>
<feature type="region of interest" description="Disordered" evidence="2">
    <location>
        <begin position="1"/>
        <end position="71"/>
    </location>
</feature>
<feature type="region of interest" description="Disordered" evidence="2">
    <location>
        <begin position="580"/>
        <end position="607"/>
    </location>
</feature>